<evidence type="ECO:0000313" key="48">
    <source>
        <dbReference type="Proteomes" id="UP000185343"/>
    </source>
</evidence>
<evidence type="ECO:0000313" key="4">
    <source>
        <dbReference type="EMBL" id="AIX15520.1"/>
    </source>
</evidence>
<evidence type="ECO:0000313" key="24">
    <source>
        <dbReference type="EMBL" id="AIX26977.1"/>
    </source>
</evidence>
<dbReference type="EMBL" id="KJ019121">
    <property type="protein sequence ID" value="AIX36463.1"/>
    <property type="molecule type" value="Genomic_DNA"/>
</dbReference>
<evidence type="ECO:0000313" key="20">
    <source>
        <dbReference type="EMBL" id="AIX25688.1"/>
    </source>
</evidence>
<organism evidence="17 50">
    <name type="scientific">Synechococcus phage ACG-2014d</name>
    <dbReference type="NCBI Taxonomy" id="1493509"/>
    <lineage>
        <taxon>Viruses</taxon>
        <taxon>Duplodnaviria</taxon>
        <taxon>Heunggongvirae</taxon>
        <taxon>Uroviricota</taxon>
        <taxon>Caudoviricetes</taxon>
        <taxon>Pantevenvirales</taxon>
        <taxon>Kyanoviridae</taxon>
        <taxon>Lowelvirus</taxon>
        <taxon>Lowelvirus tuscon4d</taxon>
    </lineage>
</organism>
<evidence type="ECO:0000313" key="5">
    <source>
        <dbReference type="EMBL" id="AIX15949.1"/>
    </source>
</evidence>
<dbReference type="Proteomes" id="UP000185368">
    <property type="component" value="Segment"/>
</dbReference>
<dbReference type="GeneID" id="24171455"/>
<dbReference type="EMBL" id="KJ019120">
    <property type="protein sequence ID" value="AIX36246.1"/>
    <property type="molecule type" value="Genomic_DNA"/>
</dbReference>
<evidence type="ECO:0000313" key="50">
    <source>
        <dbReference type="Proteomes" id="UP000185381"/>
    </source>
</evidence>
<dbReference type="EMBL" id="KJ019083">
    <property type="protein sequence ID" value="AIX26977.1"/>
    <property type="molecule type" value="Genomic_DNA"/>
</dbReference>
<dbReference type="EMBL" id="KJ019077">
    <property type="protein sequence ID" value="AIX25688.1"/>
    <property type="molecule type" value="Genomic_DNA"/>
</dbReference>
<dbReference type="EMBL" id="KJ019080">
    <property type="protein sequence ID" value="AIX26341.1"/>
    <property type="molecule type" value="Genomic_DNA"/>
</dbReference>
<dbReference type="EMBL" id="KJ019072">
    <property type="protein sequence ID" value="AIX24604.1"/>
    <property type="molecule type" value="Genomic_DNA"/>
</dbReference>
<dbReference type="Proteomes" id="UP000185357">
    <property type="component" value="Segment"/>
</dbReference>
<dbReference type="EMBL" id="KJ019046">
    <property type="protein sequence ID" value="AIX18630.1"/>
    <property type="molecule type" value="Genomic_DNA"/>
</dbReference>
<evidence type="ECO:0000313" key="43">
    <source>
        <dbReference type="EMBL" id="AIX45881.1"/>
    </source>
</evidence>
<dbReference type="EMBL" id="KJ019028">
    <property type="protein sequence ID" value="AIX14655.1"/>
    <property type="molecule type" value="Genomic_DNA"/>
</dbReference>
<dbReference type="EMBL" id="KJ019029">
    <property type="protein sequence ID" value="AIX14875.1"/>
    <property type="molecule type" value="Genomic_DNA"/>
</dbReference>
<dbReference type="Proteomes" id="UP000185371">
    <property type="component" value="Segment"/>
</dbReference>
<dbReference type="EMBL" id="KJ019078">
    <property type="protein sequence ID" value="AIX25906.1"/>
    <property type="molecule type" value="Genomic_DNA"/>
</dbReference>
<dbReference type="Proteomes" id="UP000185346">
    <property type="component" value="Segment"/>
</dbReference>
<dbReference type="EMBL" id="KJ019119">
    <property type="protein sequence ID" value="AIX36027.1"/>
    <property type="molecule type" value="Genomic_DNA"/>
</dbReference>
<evidence type="ECO:0000313" key="47">
    <source>
        <dbReference type="Proteomes" id="UP000033003"/>
    </source>
</evidence>
<dbReference type="Proteomes" id="UP000185354">
    <property type="component" value="Segment"/>
</dbReference>
<evidence type="ECO:0000313" key="31">
    <source>
        <dbReference type="EMBL" id="AIX36246.1"/>
    </source>
</evidence>
<evidence type="ECO:0000313" key="36">
    <source>
        <dbReference type="EMBL" id="AIX37826.1"/>
    </source>
</evidence>
<dbReference type="EMBL" id="KJ019129">
    <property type="protein sequence ID" value="AIX38259.1"/>
    <property type="molecule type" value="Genomic_DNA"/>
</dbReference>
<reference evidence="47 48" key="1">
    <citation type="submission" date="2013-12" db="EMBL/GenBank/DDBJ databases">
        <title>Ecological redundancy of diverse viral populations within a natural community.</title>
        <authorList>
            <person name="Gregory A.C."/>
            <person name="LaButti K."/>
            <person name="Copeland A."/>
            <person name="Woyke T."/>
            <person name="Sullivan M.B."/>
        </authorList>
    </citation>
    <scope>NUCLEOTIDE SEQUENCE [LARGE SCALE GENOMIC DNA]</scope>
    <source>
        <strain evidence="40">Syn7803C102</strain>
        <strain evidence="41">Syn7803C108</strain>
        <strain evidence="42">Syn7803C109</strain>
        <strain evidence="43">Syn7803C35</strain>
        <strain evidence="44">Syn7803C37</strain>
        <strain evidence="45">Syn7803C39</strain>
        <strain evidence="46">Syn7803C40</strain>
        <strain evidence="1">Syn7803C45</strain>
        <strain evidence="2">Syn7803C46</strain>
        <strain evidence="3">Syn7803C48</strain>
        <strain evidence="4">Syn7803C49</strain>
        <strain evidence="5">Syn7803C54</strain>
        <strain evidence="6">Syn7803C55</strain>
        <strain evidence="7">Syn7803C57</strain>
        <strain evidence="8">Syn7803C72</strain>
        <strain evidence="9">Syn7803C73</strain>
        <strain evidence="10">Syn7803C75</strain>
        <strain evidence="11">Syn7803C77</strain>
        <strain evidence="12">Syn7803C88</strain>
        <strain evidence="13">Syn7803C89</strain>
        <strain evidence="14">Syn7803C93</strain>
        <strain evidence="15">Syn7803US104</strain>
        <strain evidence="16">Syn7803US108</strain>
        <strain evidence="17">Syn7803US109</strain>
        <strain evidence="18">Syn7803US110</strain>
        <strain evidence="19">Syn7803US111</strain>
        <strain evidence="20">Syn7803US113</strain>
        <strain evidence="21">Syn7803US114</strain>
        <strain evidence="22">Syn7803US115</strain>
        <strain evidence="23">Syn7803US116</strain>
        <strain evidence="24">Syn7803US122</strain>
        <strain evidence="26">Syn7803US5</strain>
        <strain evidence="25">Syn7803US59</strain>
        <strain evidence="27">Syn7803US61</strain>
        <strain evidence="28">Syn7803US63</strain>
        <strain evidence="29">Syn7803US64</strain>
        <strain evidence="30">Syn7803US65</strain>
        <strain evidence="31">Syn7803US71</strain>
        <strain evidence="32">Syn7803US78</strain>
        <strain evidence="33">Syn7803US80</strain>
        <strain evidence="34">Syn7803US82</strain>
        <strain evidence="35">Syn7803US83</strain>
        <strain evidence="36">Syn7803US85</strain>
        <strain evidence="37">Syn7803US89</strain>
        <strain evidence="38">Syn7803US94</strain>
        <strain evidence="39">Syn7803US95</strain>
    </source>
</reference>
<dbReference type="EMBL" id="KJ019115">
    <property type="protein sequence ID" value="AIX35168.1"/>
    <property type="molecule type" value="Genomic_DNA"/>
</dbReference>
<dbReference type="Proteomes" id="UP000185366">
    <property type="component" value="Segment"/>
</dbReference>
<evidence type="ECO:0000313" key="25">
    <source>
        <dbReference type="EMBL" id="AIX34523.1"/>
    </source>
</evidence>
<evidence type="ECO:0000313" key="44">
    <source>
        <dbReference type="EMBL" id="AIX46318.1"/>
    </source>
</evidence>
<dbReference type="EMBL" id="KJ019079">
    <property type="protein sequence ID" value="AIX26124.1"/>
    <property type="molecule type" value="Genomic_DNA"/>
</dbReference>
<accession>A0A0E3HCT4</accession>
<evidence type="ECO:0000313" key="40">
    <source>
        <dbReference type="EMBL" id="AIX39770.1"/>
    </source>
</evidence>
<evidence type="ECO:0000313" key="12">
    <source>
        <dbReference type="EMBL" id="AIX20932.1"/>
    </source>
</evidence>
<dbReference type="EMBL" id="KJ019139">
    <property type="protein sequence ID" value="AIX40406.1"/>
    <property type="molecule type" value="Genomic_DNA"/>
</dbReference>
<dbReference type="Proteomes" id="UP000185353">
    <property type="component" value="Segment"/>
</dbReference>
<evidence type="ECO:0000313" key="11">
    <source>
        <dbReference type="EMBL" id="AIX19500.1"/>
    </source>
</evidence>
<dbReference type="Proteomes" id="UP000185382">
    <property type="component" value="Segment"/>
</dbReference>
<dbReference type="Proteomes" id="UP000185359">
    <property type="component" value="Segment"/>
</dbReference>
<evidence type="ECO:0000313" key="2">
    <source>
        <dbReference type="EMBL" id="AIX14875.1"/>
    </source>
</evidence>
<dbReference type="Proteomes" id="UP000185343">
    <property type="component" value="Segment"/>
</dbReference>
<dbReference type="EMBL" id="KJ019164">
    <property type="protein sequence ID" value="AIX46743.1"/>
    <property type="molecule type" value="Genomic_DNA"/>
</dbReference>
<dbReference type="EMBL" id="KJ019165">
    <property type="protein sequence ID" value="AIX46960.1"/>
    <property type="molecule type" value="Genomic_DNA"/>
</dbReference>
<dbReference type="EMBL" id="KJ019070">
    <property type="protein sequence ID" value="AIX24169.1"/>
    <property type="molecule type" value="Genomic_DNA"/>
</dbReference>
<dbReference type="Proteomes" id="UP000185376">
    <property type="component" value="Segment"/>
</dbReference>
<dbReference type="Proteomes" id="UP000033003">
    <property type="component" value="Segment"/>
</dbReference>
<dbReference type="Proteomes" id="UP000185374">
    <property type="component" value="Segment"/>
</dbReference>
<evidence type="ECO:0000313" key="46">
    <source>
        <dbReference type="EMBL" id="AIX46960.1"/>
    </source>
</evidence>
<dbReference type="EMBL" id="KJ019047">
    <property type="protein sequence ID" value="AIX18848.1"/>
    <property type="molecule type" value="Genomic_DNA"/>
</dbReference>
<dbReference type="Proteomes" id="UP000185373">
    <property type="component" value="Segment"/>
</dbReference>
<evidence type="ECO:0000313" key="19">
    <source>
        <dbReference type="EMBL" id="AIX25259.1"/>
    </source>
</evidence>
<keyword evidence="49" id="KW-1185">Reference proteome</keyword>
<dbReference type="Proteomes" id="UP000185358">
    <property type="component" value="Segment"/>
</dbReference>
<dbReference type="EMBL" id="KJ019162">
    <property type="protein sequence ID" value="AIX46318.1"/>
    <property type="molecule type" value="Genomic_DNA"/>
</dbReference>
<dbReference type="Proteomes" id="UP000185384">
    <property type="component" value="Segment"/>
</dbReference>
<dbReference type="EMBL" id="KJ019062">
    <property type="protein sequence ID" value="AIX22378.1"/>
    <property type="molecule type" value="Genomic_DNA"/>
</dbReference>
<evidence type="ECO:0000313" key="30">
    <source>
        <dbReference type="EMBL" id="AIX36027.1"/>
    </source>
</evidence>
<evidence type="ECO:0000313" key="22">
    <source>
        <dbReference type="EMBL" id="AIX26124.1"/>
    </source>
</evidence>
<dbReference type="Proteomes" id="UP000185385">
    <property type="component" value="Segment"/>
</dbReference>
<evidence type="ECO:0000313" key="39">
    <source>
        <dbReference type="EMBL" id="AIX38694.1"/>
    </source>
</evidence>
<dbReference type="EMBL" id="KJ019050">
    <property type="protein sequence ID" value="AIX19500.1"/>
    <property type="molecule type" value="Genomic_DNA"/>
</dbReference>
<evidence type="ECO:0000313" key="23">
    <source>
        <dbReference type="EMBL" id="AIX26341.1"/>
    </source>
</evidence>
<dbReference type="EMBL" id="KJ019034">
    <property type="protein sequence ID" value="AIX15949.1"/>
    <property type="molecule type" value="Genomic_DNA"/>
</dbReference>
<dbReference type="Proteomes" id="UP000185378">
    <property type="component" value="Segment"/>
</dbReference>
<dbReference type="EMBL" id="KJ019140">
    <property type="protein sequence ID" value="AIX40625.1"/>
    <property type="molecule type" value="Genomic_DNA"/>
</dbReference>
<evidence type="ECO:0000313" key="3">
    <source>
        <dbReference type="EMBL" id="AIX15302.1"/>
    </source>
</evidence>
<evidence type="ECO:0000313" key="38">
    <source>
        <dbReference type="EMBL" id="AIX38476.1"/>
    </source>
</evidence>
<evidence type="ECO:0000313" key="9">
    <source>
        <dbReference type="EMBL" id="AIX18848.1"/>
    </source>
</evidence>
<evidence type="ECO:0000313" key="37">
    <source>
        <dbReference type="EMBL" id="AIX38259.1"/>
    </source>
</evidence>
<dbReference type="Proteomes" id="UP000220606">
    <property type="component" value="Segment"/>
</dbReference>
<dbReference type="Proteomes" id="UP000185348">
    <property type="component" value="Segment"/>
</dbReference>
<evidence type="ECO:0000313" key="28">
    <source>
        <dbReference type="EMBL" id="AIX35589.1"/>
    </source>
</evidence>
<evidence type="ECO:0000313" key="13">
    <source>
        <dbReference type="EMBL" id="AIX21149.1"/>
    </source>
</evidence>
<dbReference type="Proteomes" id="UP000185344">
    <property type="component" value="Segment"/>
</dbReference>
<dbReference type="Proteomes" id="UP000185362">
    <property type="component" value="Segment"/>
</dbReference>
<evidence type="ECO:0000313" key="41">
    <source>
        <dbReference type="EMBL" id="AIX40406.1"/>
    </source>
</evidence>
<evidence type="ECO:0000313" key="34">
    <source>
        <dbReference type="EMBL" id="AIX37390.1"/>
    </source>
</evidence>
<evidence type="ECO:0000313" key="49">
    <source>
        <dbReference type="Proteomes" id="UP000185365"/>
    </source>
</evidence>
<evidence type="ECO:0000313" key="21">
    <source>
        <dbReference type="EMBL" id="AIX25906.1"/>
    </source>
</evidence>
<dbReference type="EMBL" id="KJ019124">
    <property type="protein sequence ID" value="AIX37172.1"/>
    <property type="molecule type" value="Genomic_DNA"/>
</dbReference>
<dbReference type="EMBL" id="KJ019117">
    <property type="protein sequence ID" value="AIX35589.1"/>
    <property type="molecule type" value="Genomic_DNA"/>
</dbReference>
<dbReference type="EMBL" id="KJ019031">
    <property type="protein sequence ID" value="AIX15302.1"/>
    <property type="molecule type" value="Genomic_DNA"/>
</dbReference>
<dbReference type="Proteomes" id="UP000185381">
    <property type="component" value="Genome"/>
</dbReference>
<evidence type="ECO:0000313" key="45">
    <source>
        <dbReference type="EMBL" id="AIX46743.1"/>
    </source>
</evidence>
<dbReference type="Proteomes" id="UP000185345">
    <property type="component" value="Segment"/>
</dbReference>
<dbReference type="RefSeq" id="YP_009133387.1">
    <property type="nucleotide sequence ID" value="NC_026923.1"/>
</dbReference>
<dbReference type="EMBL" id="KJ019130">
    <property type="protein sequence ID" value="AIX38476.1"/>
    <property type="molecule type" value="Genomic_DNA"/>
</dbReference>
<dbReference type="Proteomes" id="UP000185364">
    <property type="component" value="Segment"/>
</dbReference>
<evidence type="ECO:0000313" key="33">
    <source>
        <dbReference type="EMBL" id="AIX37172.1"/>
    </source>
</evidence>
<dbReference type="Proteomes" id="UP000185377">
    <property type="component" value="Segment"/>
</dbReference>
<evidence type="ECO:0000313" key="32">
    <source>
        <dbReference type="EMBL" id="AIX36463.1"/>
    </source>
</evidence>
<evidence type="ECO:0000313" key="18">
    <source>
        <dbReference type="EMBL" id="AIX25040.1"/>
    </source>
</evidence>
<evidence type="ECO:0000313" key="16">
    <source>
        <dbReference type="EMBL" id="AIX24604.1"/>
    </source>
</evidence>
<evidence type="ECO:0000313" key="27">
    <source>
        <dbReference type="EMBL" id="AIX35168.1"/>
    </source>
</evidence>
<evidence type="ECO:0000313" key="10">
    <source>
        <dbReference type="EMBL" id="AIX19066.1"/>
    </source>
</evidence>
<dbReference type="Proteomes" id="UP000185352">
    <property type="component" value="Segment"/>
</dbReference>
<dbReference type="EMBL" id="KJ019057">
    <property type="protein sequence ID" value="AIX21149.1"/>
    <property type="molecule type" value="Genomic_DNA"/>
</dbReference>
<evidence type="ECO:0000313" key="1">
    <source>
        <dbReference type="EMBL" id="AIX14655.1"/>
    </source>
</evidence>
<dbReference type="EMBL" id="KJ019118">
    <property type="protein sequence ID" value="AIX35807.1"/>
    <property type="molecule type" value="Genomic_DNA"/>
</dbReference>
<dbReference type="Proteomes" id="UP000185360">
    <property type="component" value="Genome"/>
</dbReference>
<dbReference type="Proteomes" id="UP000185350">
    <property type="component" value="Segment"/>
</dbReference>
<evidence type="ECO:0000313" key="26">
    <source>
        <dbReference type="EMBL" id="AIX34743.1"/>
    </source>
</evidence>
<dbReference type="Proteomes" id="UP000185375">
    <property type="component" value="Segment"/>
</dbReference>
<evidence type="ECO:0000313" key="42">
    <source>
        <dbReference type="EMBL" id="AIX40625.1"/>
    </source>
</evidence>
<dbReference type="EMBL" id="KJ019073">
    <property type="protein sequence ID" value="AIX24822.1"/>
    <property type="molecule type" value="Genomic_DNA"/>
</dbReference>
<dbReference type="Proteomes" id="UP000185365">
    <property type="component" value="Segment"/>
</dbReference>
<dbReference type="Proteomes" id="UP000185351">
    <property type="component" value="Segment"/>
</dbReference>
<protein>
    <submittedName>
        <fullName evidence="17">Uncharacterized protein</fullName>
    </submittedName>
</protein>
<dbReference type="EMBL" id="KJ019056">
    <property type="protein sequence ID" value="AIX20932.1"/>
    <property type="molecule type" value="Genomic_DNA"/>
</dbReference>
<sequence>MTTKQTKDLTDMKKFSVTAIVFDFEDDDFECPPDQQMDYTDHCCNYVDYWLAKDLDDLVEVLTNHYGFLVKYIDAKEVFRPD</sequence>
<dbReference type="EMBL" id="KJ019074">
    <property type="protein sequence ID" value="AIX25040.1"/>
    <property type="molecule type" value="Genomic_DNA"/>
</dbReference>
<dbReference type="EMBL" id="KJ019035">
    <property type="protein sequence ID" value="AIX16166.1"/>
    <property type="molecule type" value="Genomic_DNA"/>
</dbReference>
<dbReference type="EMBL" id="KJ019136">
    <property type="protein sequence ID" value="AIX39770.1"/>
    <property type="molecule type" value="Genomic_DNA"/>
</dbReference>
<dbReference type="Proteomes" id="UP000185349">
    <property type="component" value="Segment"/>
</dbReference>
<dbReference type="EMBL" id="KJ019048">
    <property type="protein sequence ID" value="AIX19066.1"/>
    <property type="molecule type" value="Genomic_DNA"/>
</dbReference>
<dbReference type="Proteomes" id="UP000185383">
    <property type="component" value="Segment"/>
</dbReference>
<evidence type="ECO:0000313" key="14">
    <source>
        <dbReference type="EMBL" id="AIX22378.1"/>
    </source>
</evidence>
<dbReference type="EMBL" id="KJ019075">
    <property type="protein sequence ID" value="AIX25259.1"/>
    <property type="molecule type" value="Genomic_DNA"/>
</dbReference>
<evidence type="ECO:0000313" key="35">
    <source>
        <dbReference type="EMBL" id="AIX37608.1"/>
    </source>
</evidence>
<dbReference type="Proteomes" id="UP000185369">
    <property type="component" value="Segment"/>
</dbReference>
<dbReference type="EMBL" id="KJ019125">
    <property type="protein sequence ID" value="AIX37390.1"/>
    <property type="molecule type" value="Genomic_DNA"/>
</dbReference>
<dbReference type="Proteomes" id="UP000185361">
    <property type="component" value="Segment"/>
</dbReference>
<dbReference type="EMBL" id="KJ019126">
    <property type="protein sequence ID" value="AIX37608.1"/>
    <property type="molecule type" value="Genomic_DNA"/>
</dbReference>
<dbReference type="EMBL" id="KJ019112">
    <property type="protein sequence ID" value="AIX34523.1"/>
    <property type="molecule type" value="Genomic_DNA"/>
</dbReference>
<name>A0A0E3HCT4_9CAUD</name>
<dbReference type="Proteomes" id="UP000185367">
    <property type="component" value="Segment"/>
</dbReference>
<evidence type="ECO:0000313" key="17">
    <source>
        <dbReference type="EMBL" id="AIX24822.1"/>
    </source>
</evidence>
<proteinExistence type="predicted"/>
<dbReference type="Proteomes" id="UP000185380">
    <property type="component" value="Segment"/>
</dbReference>
<dbReference type="KEGG" id="vg:24171455"/>
<dbReference type="EMBL" id="KJ019113">
    <property type="protein sequence ID" value="AIX34743.1"/>
    <property type="molecule type" value="Genomic_DNA"/>
</dbReference>
<evidence type="ECO:0000313" key="15">
    <source>
        <dbReference type="EMBL" id="AIX24169.1"/>
    </source>
</evidence>
<dbReference type="Proteomes" id="UP000185386">
    <property type="component" value="Segment"/>
</dbReference>
<dbReference type="Proteomes" id="UP000185347">
    <property type="component" value="Segment"/>
</dbReference>
<dbReference type="Proteomes" id="UP000185379">
    <property type="component" value="Segment"/>
</dbReference>
<evidence type="ECO:0000313" key="8">
    <source>
        <dbReference type="EMBL" id="AIX18630.1"/>
    </source>
</evidence>
<dbReference type="Proteomes" id="UP000185372">
    <property type="component" value="Genome"/>
</dbReference>
<evidence type="ECO:0000313" key="6">
    <source>
        <dbReference type="EMBL" id="AIX16166.1"/>
    </source>
</evidence>
<evidence type="ECO:0000313" key="29">
    <source>
        <dbReference type="EMBL" id="AIX35807.1"/>
    </source>
</evidence>
<dbReference type="Proteomes" id="UP000185363">
    <property type="component" value="Segment"/>
</dbReference>
<dbReference type="EMBL" id="KJ019036">
    <property type="protein sequence ID" value="AIX16351.1"/>
    <property type="molecule type" value="Genomic_DNA"/>
</dbReference>
<gene>
    <name evidence="40" type="ORF">Syn7803C102_44</name>
    <name evidence="41" type="ORF">Syn7803C108_44</name>
    <name evidence="42" type="ORF">Syn7803C109_44</name>
    <name evidence="43" type="ORF">Syn7803C35_44</name>
    <name evidence="44" type="ORF">Syn7803C37_45</name>
    <name evidence="45" type="ORF">Syn7803C39_44</name>
    <name evidence="46" type="ORF">Syn7803C40_44</name>
    <name evidence="1" type="ORF">Syn7803C45_44</name>
    <name evidence="2" type="ORF">Syn7803C46_44</name>
    <name evidence="3" type="ORF">Syn7803C48_44</name>
    <name evidence="4" type="ORF">Syn7803C49_44</name>
    <name evidence="5" type="ORF">Syn7803C54_44</name>
    <name evidence="6" type="ORF">Syn7803C55_41</name>
    <name evidence="7" type="ORF">Syn7803C57_44</name>
    <name evidence="8" type="ORF">Syn7803C72_44</name>
    <name evidence="9" type="ORF">Syn7803C73_44</name>
    <name evidence="10" type="ORF">Syn7803C75_44</name>
    <name evidence="11" type="ORF">Syn7803C77_43</name>
    <name evidence="12" type="ORF">Syn7803C88_44</name>
    <name evidence="13" type="ORF">Syn7803C89_44</name>
    <name evidence="14" type="ORF">Syn7803C93_44</name>
    <name evidence="15" type="ORF">Syn7803US104_44</name>
    <name evidence="16" type="ORF">Syn7803US108_44</name>
    <name evidence="17" type="ORF">Syn7803US109_44</name>
    <name evidence="18" type="ORF">Syn7803US110_44</name>
    <name evidence="19" type="ORF">Syn7803US111_44</name>
    <name evidence="20" type="ORF">Syn7803US113_44</name>
    <name evidence="21" type="ORF">Syn7803US114_44</name>
    <name evidence="22" type="ORF">Syn7803US115_44</name>
    <name evidence="23" type="ORF">Syn7803US116_44</name>
    <name evidence="24" type="ORF">Syn7803US122_44</name>
    <name evidence="25" type="ORF">Syn7803US59_44</name>
    <name evidence="26" type="ORF">Syn7803US5_45</name>
    <name evidence="27" type="ORF">Syn7803US61_44</name>
    <name evidence="28" type="ORF">Syn7803US63_43</name>
    <name evidence="29" type="ORF">Syn7803US64_44</name>
    <name evidence="30" type="ORF">Syn7803US65_45</name>
    <name evidence="31" type="ORF">Syn7803US71_44</name>
    <name evidence="32" type="ORF">Syn7803US78_44</name>
    <name evidence="33" type="ORF">Syn7803US80_46</name>
    <name evidence="34" type="ORF">Syn7803US82_44</name>
    <name evidence="35" type="ORF">Syn7803US83_44</name>
    <name evidence="36" type="ORF">Syn7803US85_44</name>
    <name evidence="37" type="ORF">Syn7803US89_44</name>
    <name evidence="38" type="ORF">Syn7803US94_44</name>
    <name evidence="39" type="ORF">Syn7803US95_44</name>
</gene>
<dbReference type="EMBL" id="KJ019160">
    <property type="protein sequence ID" value="AIX45881.1"/>
    <property type="molecule type" value="Genomic_DNA"/>
</dbReference>
<dbReference type="EMBL" id="KJ019131">
    <property type="protein sequence ID" value="AIX38694.1"/>
    <property type="molecule type" value="Genomic_DNA"/>
</dbReference>
<dbReference type="Proteomes" id="UP000185355">
    <property type="component" value="Segment"/>
</dbReference>
<evidence type="ECO:0000313" key="7">
    <source>
        <dbReference type="EMBL" id="AIX16351.1"/>
    </source>
</evidence>
<dbReference type="Proteomes" id="UP000185370">
    <property type="component" value="Segment"/>
</dbReference>
<dbReference type="EMBL" id="KJ019127">
    <property type="protein sequence ID" value="AIX37826.1"/>
    <property type="molecule type" value="Genomic_DNA"/>
</dbReference>
<dbReference type="Proteomes" id="UP000185356">
    <property type="component" value="Segment"/>
</dbReference>
<dbReference type="EMBL" id="KJ019032">
    <property type="protein sequence ID" value="AIX15520.1"/>
    <property type="molecule type" value="Genomic_DNA"/>
</dbReference>